<proteinExistence type="predicted"/>
<sequence length="367" mass="40927">MSGTAEHPDLEGFLQDPRFNRIFTLPADPASNRAAIDVKYTDFGYRNETNPNEENVLLFFAPLMASRMLHVAKDGVAKRHKVRIISLDRPGLGGTSDVELEKRIPICRGKFIPRIPRHVEITLGLLQHLGIQHVSLACHSGGTVYALDMLLHHPEILHPDRPYIAIGAPWILPSHSHLLSMTITQAIPNVLMAQTDKFASFINTLAPALASSAGVSQTLVGLTKTGPQPTEEDSADTKFEESLDPKLFKYIHSEGIRGMSQEALILMQKVKAVEGWGDWVDYDDLVPKLAEALRRAGRRLSVDVFFAEKDSMVGDATTQGPEWLNKCWEAERETITYNSNVIPKADHDTIWSMRLGLPERVIEKISR</sequence>
<gene>
    <name evidence="1" type="ORF">FALBO_5389</name>
</gene>
<organism evidence="1 2">
    <name type="scientific">Fusarium albosuccineum</name>
    <dbReference type="NCBI Taxonomy" id="1237068"/>
    <lineage>
        <taxon>Eukaryota</taxon>
        <taxon>Fungi</taxon>
        <taxon>Dikarya</taxon>
        <taxon>Ascomycota</taxon>
        <taxon>Pezizomycotina</taxon>
        <taxon>Sordariomycetes</taxon>
        <taxon>Hypocreomycetidae</taxon>
        <taxon>Hypocreales</taxon>
        <taxon>Nectriaceae</taxon>
        <taxon>Fusarium</taxon>
        <taxon>Fusarium decemcellulare species complex</taxon>
    </lineage>
</organism>
<protein>
    <submittedName>
        <fullName evidence="1">Alpha beta hydrolase fold family</fullName>
    </submittedName>
</protein>
<dbReference type="Gene3D" id="3.40.50.1820">
    <property type="entry name" value="alpha/beta hydrolase"/>
    <property type="match status" value="1"/>
</dbReference>
<keyword evidence="2" id="KW-1185">Reference proteome</keyword>
<reference evidence="1 2" key="1">
    <citation type="submission" date="2020-01" db="EMBL/GenBank/DDBJ databases">
        <title>Identification and distribution of gene clusters putatively required for synthesis of sphingolipid metabolism inhibitors in phylogenetically diverse species of the filamentous fungus Fusarium.</title>
        <authorList>
            <person name="Kim H.-S."/>
            <person name="Busman M."/>
            <person name="Brown D.W."/>
            <person name="Divon H."/>
            <person name="Uhlig S."/>
            <person name="Proctor R.H."/>
        </authorList>
    </citation>
    <scope>NUCLEOTIDE SEQUENCE [LARGE SCALE GENOMIC DNA]</scope>
    <source>
        <strain evidence="1 2">NRRL 20459</strain>
    </source>
</reference>
<evidence type="ECO:0000313" key="1">
    <source>
        <dbReference type="EMBL" id="KAF4467726.1"/>
    </source>
</evidence>
<comment type="caution">
    <text evidence="1">The sequence shown here is derived from an EMBL/GenBank/DDBJ whole genome shotgun (WGS) entry which is preliminary data.</text>
</comment>
<dbReference type="OrthoDB" id="294702at2759"/>
<dbReference type="AlphaFoldDB" id="A0A8H4LEW7"/>
<accession>A0A8H4LEW7</accession>
<name>A0A8H4LEW7_9HYPO</name>
<evidence type="ECO:0000313" key="2">
    <source>
        <dbReference type="Proteomes" id="UP000554235"/>
    </source>
</evidence>
<dbReference type="SUPFAM" id="SSF53474">
    <property type="entry name" value="alpha/beta-Hydrolases"/>
    <property type="match status" value="1"/>
</dbReference>
<keyword evidence="1" id="KW-0378">Hydrolase</keyword>
<dbReference type="Proteomes" id="UP000554235">
    <property type="component" value="Unassembled WGS sequence"/>
</dbReference>
<dbReference type="GO" id="GO:0016787">
    <property type="term" value="F:hydrolase activity"/>
    <property type="evidence" value="ECO:0007669"/>
    <property type="project" value="UniProtKB-KW"/>
</dbReference>
<dbReference type="EMBL" id="JAADYS010000700">
    <property type="protein sequence ID" value="KAF4467726.1"/>
    <property type="molecule type" value="Genomic_DNA"/>
</dbReference>
<dbReference type="InterPro" id="IPR029058">
    <property type="entry name" value="AB_hydrolase_fold"/>
</dbReference>